<dbReference type="PANTHER" id="PTHR30012:SF0">
    <property type="entry name" value="TYPE II SECRETION SYSTEM PROTEIN F-RELATED"/>
    <property type="match status" value="1"/>
</dbReference>
<feature type="transmembrane region" description="Helical" evidence="8">
    <location>
        <begin position="379"/>
        <end position="400"/>
    </location>
</feature>
<dbReference type="Gene3D" id="1.20.81.30">
    <property type="entry name" value="Type II secretion system (T2SS), domain F"/>
    <property type="match status" value="2"/>
</dbReference>
<keyword evidence="5 8" id="KW-0812">Transmembrane</keyword>
<evidence type="ECO:0000259" key="9">
    <source>
        <dbReference type="Pfam" id="PF00482"/>
    </source>
</evidence>
<evidence type="ECO:0000256" key="3">
    <source>
        <dbReference type="ARBA" id="ARBA00022475"/>
    </source>
</evidence>
<dbReference type="InterPro" id="IPR003004">
    <property type="entry name" value="GspF/PilC"/>
</dbReference>
<evidence type="ECO:0000313" key="10">
    <source>
        <dbReference type="EMBL" id="OHA66493.1"/>
    </source>
</evidence>
<dbReference type="InterPro" id="IPR018076">
    <property type="entry name" value="T2SS_GspF_dom"/>
</dbReference>
<proteinExistence type="inferred from homology"/>
<comment type="subcellular location">
    <subcellularLocation>
        <location evidence="1">Cell inner membrane</location>
        <topology evidence="1">Multi-pass membrane protein</topology>
    </subcellularLocation>
</comment>
<keyword evidence="3" id="KW-1003">Cell membrane</keyword>
<dbReference type="AlphaFoldDB" id="A0A1G2R137"/>
<evidence type="ECO:0000256" key="5">
    <source>
        <dbReference type="ARBA" id="ARBA00022692"/>
    </source>
</evidence>
<evidence type="ECO:0000256" key="4">
    <source>
        <dbReference type="ARBA" id="ARBA00022519"/>
    </source>
</evidence>
<accession>A0A1G2R137</accession>
<dbReference type="Proteomes" id="UP000178092">
    <property type="component" value="Unassembled WGS sequence"/>
</dbReference>
<feature type="transmembrane region" description="Helical" evidence="8">
    <location>
        <begin position="172"/>
        <end position="194"/>
    </location>
</feature>
<dbReference type="PANTHER" id="PTHR30012">
    <property type="entry name" value="GENERAL SECRETION PATHWAY PROTEIN"/>
    <property type="match status" value="1"/>
</dbReference>
<evidence type="ECO:0000256" key="1">
    <source>
        <dbReference type="ARBA" id="ARBA00004429"/>
    </source>
</evidence>
<dbReference type="GO" id="GO:0005886">
    <property type="term" value="C:plasma membrane"/>
    <property type="evidence" value="ECO:0007669"/>
    <property type="project" value="UniProtKB-SubCell"/>
</dbReference>
<evidence type="ECO:0000256" key="7">
    <source>
        <dbReference type="ARBA" id="ARBA00023136"/>
    </source>
</evidence>
<keyword evidence="7 8" id="KW-0472">Membrane</keyword>
<dbReference type="Pfam" id="PF00482">
    <property type="entry name" value="T2SSF"/>
    <property type="match status" value="2"/>
</dbReference>
<evidence type="ECO:0000256" key="8">
    <source>
        <dbReference type="SAM" id="Phobius"/>
    </source>
</evidence>
<gene>
    <name evidence="10" type="ORF">A3C04_04110</name>
</gene>
<keyword evidence="6 8" id="KW-1133">Transmembrane helix</keyword>
<organism evidence="10 11">
    <name type="scientific">Candidatus Wildermuthbacteria bacterium RIFCSPHIGHO2_02_FULL_45_25</name>
    <dbReference type="NCBI Taxonomy" id="1802450"/>
    <lineage>
        <taxon>Bacteria</taxon>
        <taxon>Candidatus Wildermuthiibacteriota</taxon>
    </lineage>
</organism>
<reference evidence="10 11" key="1">
    <citation type="journal article" date="2016" name="Nat. Commun.">
        <title>Thousands of microbial genomes shed light on interconnected biogeochemical processes in an aquifer system.</title>
        <authorList>
            <person name="Anantharaman K."/>
            <person name="Brown C.T."/>
            <person name="Hug L.A."/>
            <person name="Sharon I."/>
            <person name="Castelle C.J."/>
            <person name="Probst A.J."/>
            <person name="Thomas B.C."/>
            <person name="Singh A."/>
            <person name="Wilkins M.J."/>
            <person name="Karaoz U."/>
            <person name="Brodie E.L."/>
            <person name="Williams K.H."/>
            <person name="Hubbard S.S."/>
            <person name="Banfield J.F."/>
        </authorList>
    </citation>
    <scope>NUCLEOTIDE SEQUENCE [LARGE SCALE GENOMIC DNA]</scope>
</reference>
<comment type="similarity">
    <text evidence="2">Belongs to the GSP F family.</text>
</comment>
<feature type="transmembrane region" description="Helical" evidence="8">
    <location>
        <begin position="226"/>
        <end position="244"/>
    </location>
</feature>
<protein>
    <recommendedName>
        <fullName evidence="9">Type II secretion system protein GspF domain-containing protein</fullName>
    </recommendedName>
</protein>
<keyword evidence="4" id="KW-0997">Cell inner membrane</keyword>
<sequence>MPIYSYTAISSIGEKVTGAENVENERELAQKLREQGLILTSMREGAKKKRAIFRFEMLAGFGGVSLTDKLMFTRNLQVMVSAGVPLPKTFEILEKQARGKKFQRVLGDIREKIVRGEELSEGIADHPEAFPDLFVNMIKVGEESGTLQEVLGQLTIQLEQEHNLRSKVKGAMIYPGVIVSVMVGVGTLMMILVVPQLSSTFKDLGIELPPTTRAVIAISDFLVTRWYIAFPALFAFIFCFFAWLRTRMGKHAMSLAVLRMPVLSGIVRKVNAALMTRTLSSLIGSGVPIVRALEITATVVTNVKFRKSLEYAASKVKKGAKVSEALKPYENLYPLVVLQMLEVGEETGETDVVLRKLAEFFEEEVAQITKNLTAIIEPALMVFIGIAVGFFAISMIQPMYSMLGSIK</sequence>
<evidence type="ECO:0000256" key="2">
    <source>
        <dbReference type="ARBA" id="ARBA00005745"/>
    </source>
</evidence>
<evidence type="ECO:0000313" key="11">
    <source>
        <dbReference type="Proteomes" id="UP000178092"/>
    </source>
</evidence>
<comment type="caution">
    <text evidence="10">The sequence shown here is derived from an EMBL/GenBank/DDBJ whole genome shotgun (WGS) entry which is preliminary data.</text>
</comment>
<dbReference type="PRINTS" id="PR00812">
    <property type="entry name" value="BCTERIALGSPF"/>
</dbReference>
<feature type="domain" description="Type II secretion system protein GspF" evidence="9">
    <location>
        <begin position="72"/>
        <end position="195"/>
    </location>
</feature>
<dbReference type="InterPro" id="IPR042094">
    <property type="entry name" value="T2SS_GspF_sf"/>
</dbReference>
<name>A0A1G2R137_9BACT</name>
<dbReference type="EMBL" id="MHTV01000032">
    <property type="protein sequence ID" value="OHA66493.1"/>
    <property type="molecule type" value="Genomic_DNA"/>
</dbReference>
<evidence type="ECO:0000256" key="6">
    <source>
        <dbReference type="ARBA" id="ARBA00022989"/>
    </source>
</evidence>
<dbReference type="FunFam" id="1.20.81.30:FF:000001">
    <property type="entry name" value="Type II secretion system protein F"/>
    <property type="match status" value="2"/>
</dbReference>
<feature type="domain" description="Type II secretion system protein GspF" evidence="9">
    <location>
        <begin position="276"/>
        <end position="398"/>
    </location>
</feature>